<dbReference type="SUPFAM" id="SSF53098">
    <property type="entry name" value="Ribonuclease H-like"/>
    <property type="match status" value="1"/>
</dbReference>
<dbReference type="STRING" id="1797794.A3H40_00710"/>
<evidence type="ECO:0000313" key="3">
    <source>
        <dbReference type="Proteomes" id="UP000177057"/>
    </source>
</evidence>
<feature type="domain" description="Integrase catalytic" evidence="1">
    <location>
        <begin position="20"/>
        <end position="156"/>
    </location>
</feature>
<dbReference type="InterPro" id="IPR053392">
    <property type="entry name" value="Transposase_IS30-like"/>
</dbReference>
<sequence>MKKNGRSVQRDSKIPGSISIDLKPEVVSLRVRAGDWETDNIIGKITDQTALSVTVDRLSRYTILTKLTDRLAVTKKDALVRRLGIYSQNLRLTLTADNGSENSEHLQIQADLKLIMYFCHAYHSWEKGSVENMNKRIRRFIPKGVSIYCLPEKLIK</sequence>
<dbReference type="GO" id="GO:0005829">
    <property type="term" value="C:cytosol"/>
    <property type="evidence" value="ECO:0007669"/>
    <property type="project" value="TreeGrafter"/>
</dbReference>
<dbReference type="GO" id="GO:0032196">
    <property type="term" value="P:transposition"/>
    <property type="evidence" value="ECO:0007669"/>
    <property type="project" value="TreeGrafter"/>
</dbReference>
<dbReference type="PROSITE" id="PS50994">
    <property type="entry name" value="INTEGRASE"/>
    <property type="match status" value="1"/>
</dbReference>
<name>A0A1F5N1U4_9BACT</name>
<proteinExistence type="predicted"/>
<dbReference type="InterPro" id="IPR012337">
    <property type="entry name" value="RNaseH-like_sf"/>
</dbReference>
<comment type="caution">
    <text evidence="2">The sequence shown here is derived from an EMBL/GenBank/DDBJ whole genome shotgun (WGS) entry which is preliminary data.</text>
</comment>
<dbReference type="GO" id="GO:0015074">
    <property type="term" value="P:DNA integration"/>
    <property type="evidence" value="ECO:0007669"/>
    <property type="project" value="InterPro"/>
</dbReference>
<dbReference type="InterPro" id="IPR051917">
    <property type="entry name" value="Transposase-Integrase"/>
</dbReference>
<dbReference type="InterPro" id="IPR036397">
    <property type="entry name" value="RNaseH_sf"/>
</dbReference>
<gene>
    <name evidence="2" type="ORF">A3H40_00710</name>
</gene>
<dbReference type="NCBIfam" id="NF033563">
    <property type="entry name" value="transpos_IS30"/>
    <property type="match status" value="1"/>
</dbReference>
<dbReference type="PANTHER" id="PTHR10948">
    <property type="entry name" value="TRANSPOSASE"/>
    <property type="match status" value="1"/>
</dbReference>
<dbReference type="Gene3D" id="3.30.420.10">
    <property type="entry name" value="Ribonuclease H-like superfamily/Ribonuclease H"/>
    <property type="match status" value="1"/>
</dbReference>
<organism evidence="2 3">
    <name type="scientific">Candidatus Daviesbacteria bacterium RIFCSPLOWO2_02_FULL_38_15</name>
    <dbReference type="NCBI Taxonomy" id="1797794"/>
    <lineage>
        <taxon>Bacteria</taxon>
        <taxon>Candidatus Daviesiibacteriota</taxon>
    </lineage>
</organism>
<dbReference type="AlphaFoldDB" id="A0A1F5N1U4"/>
<dbReference type="InterPro" id="IPR001584">
    <property type="entry name" value="Integrase_cat-core"/>
</dbReference>
<dbReference type="GO" id="GO:0004803">
    <property type="term" value="F:transposase activity"/>
    <property type="evidence" value="ECO:0007669"/>
    <property type="project" value="TreeGrafter"/>
</dbReference>
<dbReference type="GO" id="GO:0003676">
    <property type="term" value="F:nucleic acid binding"/>
    <property type="evidence" value="ECO:0007669"/>
    <property type="project" value="InterPro"/>
</dbReference>
<evidence type="ECO:0000259" key="1">
    <source>
        <dbReference type="PROSITE" id="PS50994"/>
    </source>
</evidence>
<protein>
    <recommendedName>
        <fullName evidence="1">Integrase catalytic domain-containing protein</fullName>
    </recommendedName>
</protein>
<dbReference type="Proteomes" id="UP000177057">
    <property type="component" value="Unassembled WGS sequence"/>
</dbReference>
<accession>A0A1F5N1U4</accession>
<dbReference type="PANTHER" id="PTHR10948:SF23">
    <property type="entry name" value="TRANSPOSASE INSI FOR INSERTION SEQUENCE ELEMENT IS30A-RELATED"/>
    <property type="match status" value="1"/>
</dbReference>
<reference evidence="2 3" key="1">
    <citation type="journal article" date="2016" name="Nat. Commun.">
        <title>Thousands of microbial genomes shed light on interconnected biogeochemical processes in an aquifer system.</title>
        <authorList>
            <person name="Anantharaman K."/>
            <person name="Brown C.T."/>
            <person name="Hug L.A."/>
            <person name="Sharon I."/>
            <person name="Castelle C.J."/>
            <person name="Probst A.J."/>
            <person name="Thomas B.C."/>
            <person name="Singh A."/>
            <person name="Wilkins M.J."/>
            <person name="Karaoz U."/>
            <person name="Brodie E.L."/>
            <person name="Williams K.H."/>
            <person name="Hubbard S.S."/>
            <person name="Banfield J.F."/>
        </authorList>
    </citation>
    <scope>NUCLEOTIDE SEQUENCE [LARGE SCALE GENOMIC DNA]</scope>
</reference>
<dbReference type="EMBL" id="MFDV01000017">
    <property type="protein sequence ID" value="OGE71532.1"/>
    <property type="molecule type" value="Genomic_DNA"/>
</dbReference>
<evidence type="ECO:0000313" key="2">
    <source>
        <dbReference type="EMBL" id="OGE71532.1"/>
    </source>
</evidence>